<dbReference type="EnsemblMetazoa" id="Aqu2.1.01200_001">
    <property type="protein sequence ID" value="Aqu2.1.01200_001"/>
    <property type="gene ID" value="Aqu2.1.01200"/>
</dbReference>
<reference evidence="1" key="1">
    <citation type="submission" date="2017-05" db="UniProtKB">
        <authorList>
            <consortium name="EnsemblMetazoa"/>
        </authorList>
    </citation>
    <scope>IDENTIFICATION</scope>
</reference>
<evidence type="ECO:0000313" key="1">
    <source>
        <dbReference type="EnsemblMetazoa" id="Aqu2.1.01200_001"/>
    </source>
</evidence>
<evidence type="ECO:0008006" key="2">
    <source>
        <dbReference type="Google" id="ProtNLM"/>
    </source>
</evidence>
<accession>A0A1X7SGN4</accession>
<proteinExistence type="predicted"/>
<dbReference type="AlphaFoldDB" id="A0A1X7SGN4"/>
<dbReference type="Gene3D" id="1.10.533.10">
    <property type="entry name" value="Death Domain, Fas"/>
    <property type="match status" value="1"/>
</dbReference>
<name>A0A1X7SGN4_AMPQE</name>
<sequence length="120" mass="13548">MASSSTPPSPLDSSPREDLWAEWLEPLTKWQTFGLYLPGIKQKDIDKIEEDKTGVESRKMGLWTKWTGVYPPGTWTDVISALKRLKENALAADIEERLRKGKVFEIKSETLKGGRIIGTT</sequence>
<protein>
    <recommendedName>
        <fullName evidence="2">Death domain-containing protein</fullName>
    </recommendedName>
</protein>
<dbReference type="InterPro" id="IPR011029">
    <property type="entry name" value="DEATH-like_dom_sf"/>
</dbReference>
<dbReference type="InParanoid" id="A0A1X7SGN4"/>
<organism evidence="1">
    <name type="scientific">Amphimedon queenslandica</name>
    <name type="common">Sponge</name>
    <dbReference type="NCBI Taxonomy" id="400682"/>
    <lineage>
        <taxon>Eukaryota</taxon>
        <taxon>Metazoa</taxon>
        <taxon>Porifera</taxon>
        <taxon>Demospongiae</taxon>
        <taxon>Heteroscleromorpha</taxon>
        <taxon>Haplosclerida</taxon>
        <taxon>Niphatidae</taxon>
        <taxon>Amphimedon</taxon>
    </lineage>
</organism>
<dbReference type="SUPFAM" id="SSF47986">
    <property type="entry name" value="DEATH domain"/>
    <property type="match status" value="1"/>
</dbReference>